<comment type="caution">
    <text evidence="1">The sequence shown here is derived from an EMBL/GenBank/DDBJ whole genome shotgun (WGS) entry which is preliminary data.</text>
</comment>
<name>A0ACC0JMC1_CHOFU</name>
<accession>A0ACC0JMC1</accession>
<keyword evidence="2" id="KW-1185">Reference proteome</keyword>
<gene>
    <name evidence="1" type="ORF">MSG28_007042</name>
</gene>
<proteinExistence type="predicted"/>
<protein>
    <submittedName>
        <fullName evidence="1">Uncharacterized protein</fullName>
    </submittedName>
</protein>
<reference evidence="1 2" key="1">
    <citation type="journal article" date="2022" name="Genome Biol. Evol.">
        <title>The Spruce Budworm Genome: Reconstructing the Evolutionary History of Antifreeze Proteins.</title>
        <authorList>
            <person name="Beliveau C."/>
            <person name="Gagne P."/>
            <person name="Picq S."/>
            <person name="Vernygora O."/>
            <person name="Keeling C.I."/>
            <person name="Pinkney K."/>
            <person name="Doucet D."/>
            <person name="Wen F."/>
            <person name="Johnston J.S."/>
            <person name="Maaroufi H."/>
            <person name="Boyle B."/>
            <person name="Laroche J."/>
            <person name="Dewar K."/>
            <person name="Juretic N."/>
            <person name="Blackburn G."/>
            <person name="Nisole A."/>
            <person name="Brunet B."/>
            <person name="Brandao M."/>
            <person name="Lumley L."/>
            <person name="Duan J."/>
            <person name="Quan G."/>
            <person name="Lucarotti C.J."/>
            <person name="Roe A.D."/>
            <person name="Sperling F.A.H."/>
            <person name="Levesque R.C."/>
            <person name="Cusson M."/>
        </authorList>
    </citation>
    <scope>NUCLEOTIDE SEQUENCE [LARGE SCALE GENOMIC DNA]</scope>
    <source>
        <strain evidence="1">Glfc:IPQL:Cfum</strain>
    </source>
</reference>
<evidence type="ECO:0000313" key="1">
    <source>
        <dbReference type="EMBL" id="KAI8425242.1"/>
    </source>
</evidence>
<dbReference type="Proteomes" id="UP001064048">
    <property type="component" value="Chromosome 11"/>
</dbReference>
<evidence type="ECO:0000313" key="2">
    <source>
        <dbReference type="Proteomes" id="UP001064048"/>
    </source>
</evidence>
<organism evidence="1 2">
    <name type="scientific">Choristoneura fumiferana</name>
    <name type="common">Spruce budworm moth</name>
    <name type="synonym">Archips fumiferana</name>
    <dbReference type="NCBI Taxonomy" id="7141"/>
    <lineage>
        <taxon>Eukaryota</taxon>
        <taxon>Metazoa</taxon>
        <taxon>Ecdysozoa</taxon>
        <taxon>Arthropoda</taxon>
        <taxon>Hexapoda</taxon>
        <taxon>Insecta</taxon>
        <taxon>Pterygota</taxon>
        <taxon>Neoptera</taxon>
        <taxon>Endopterygota</taxon>
        <taxon>Lepidoptera</taxon>
        <taxon>Glossata</taxon>
        <taxon>Ditrysia</taxon>
        <taxon>Tortricoidea</taxon>
        <taxon>Tortricidae</taxon>
        <taxon>Tortricinae</taxon>
        <taxon>Choristoneura</taxon>
    </lineage>
</organism>
<sequence length="453" mass="49542">MAILLYDYLELEERAGRHLKVWKDVGEYNYSGAPHAQRALYINDLTRPCLQTAGPALTSRATTKLETQTWHIIIFAFAAVFGMLNYIFLQSTMYMVEDRCVLVAPTIEFTNVTVFVHSEDGDESSGTVVPVVKNETDVTETSDAQATTVAVPSDSSTMAGKTKKEADNSSSSAYDPGYESDSGHQEVREALDVARTFFGSSQDCEFAEYMPILATVFALVWTTLFVMCPGGGRSRTGLMQPWRILAPALIFALVLVGLTGNSFTRTNRGLREFCAAFYNYTNSTTCSSVNVYLERSWNATWKFGSRAEATRAASAGLWVCWAGAATLLIVRCLAAPDFQLMRTGVYLTKDPEQPGVTGHSGGMTPSPPLNPPLWFRHRCSKAAEPDLSGAKKVTPYLRKSRRRRAAASVSPSPNKSVRSEPTATTELVTASVESVPSSRTITPEPANEIISKV</sequence>
<dbReference type="EMBL" id="CM046111">
    <property type="protein sequence ID" value="KAI8425242.1"/>
    <property type="molecule type" value="Genomic_DNA"/>
</dbReference>